<organism evidence="2 3">
    <name type="scientific">Amblyomma americanum</name>
    <name type="common">Lone star tick</name>
    <dbReference type="NCBI Taxonomy" id="6943"/>
    <lineage>
        <taxon>Eukaryota</taxon>
        <taxon>Metazoa</taxon>
        <taxon>Ecdysozoa</taxon>
        <taxon>Arthropoda</taxon>
        <taxon>Chelicerata</taxon>
        <taxon>Arachnida</taxon>
        <taxon>Acari</taxon>
        <taxon>Parasitiformes</taxon>
        <taxon>Ixodida</taxon>
        <taxon>Ixodoidea</taxon>
        <taxon>Ixodidae</taxon>
        <taxon>Amblyomminae</taxon>
        <taxon>Amblyomma</taxon>
    </lineage>
</organism>
<evidence type="ECO:0000313" key="3">
    <source>
        <dbReference type="Proteomes" id="UP001321473"/>
    </source>
</evidence>
<protein>
    <submittedName>
        <fullName evidence="2">Uncharacterized protein</fullName>
    </submittedName>
</protein>
<accession>A0AAQ4DG62</accession>
<keyword evidence="1" id="KW-0812">Transmembrane</keyword>
<dbReference type="AlphaFoldDB" id="A0AAQ4DG62"/>
<keyword evidence="1" id="KW-0472">Membrane</keyword>
<reference evidence="2 3" key="1">
    <citation type="journal article" date="2023" name="Arcadia Sci">
        <title>De novo assembly of a long-read Amblyomma americanum tick genome.</title>
        <authorList>
            <person name="Chou S."/>
            <person name="Poskanzer K.E."/>
            <person name="Rollins M."/>
            <person name="Thuy-Boun P.S."/>
        </authorList>
    </citation>
    <scope>NUCLEOTIDE SEQUENCE [LARGE SCALE GENOMIC DNA]</scope>
    <source>
        <strain evidence="2">F_SG_1</strain>
        <tissue evidence="2">Salivary glands</tissue>
    </source>
</reference>
<gene>
    <name evidence="2" type="ORF">V5799_027279</name>
</gene>
<dbReference type="EMBL" id="JARKHS020031152">
    <property type="protein sequence ID" value="KAK8761452.1"/>
    <property type="molecule type" value="Genomic_DNA"/>
</dbReference>
<sequence>MEPEVQQEVNRPVLLINRAGLYVILAVLAVSILGCLCVLGYSFTNHEKLKRNAEEVRNFIASQTKTAERRQGVSAASVGNASSTTTTKAAASAAAPAYQPKVGVGAPFGVTASKSAGDAYALVARQEAAAASSTTAASAQRQDVVTRSSTNQTLATVTGAAATATDAPTEYPAVAANVSVNAVERNFTGTP</sequence>
<proteinExistence type="predicted"/>
<keyword evidence="1" id="KW-1133">Transmembrane helix</keyword>
<name>A0AAQ4DG62_AMBAM</name>
<comment type="caution">
    <text evidence="2">The sequence shown here is derived from an EMBL/GenBank/DDBJ whole genome shotgun (WGS) entry which is preliminary data.</text>
</comment>
<feature type="transmembrane region" description="Helical" evidence="1">
    <location>
        <begin position="20"/>
        <end position="41"/>
    </location>
</feature>
<evidence type="ECO:0000313" key="2">
    <source>
        <dbReference type="EMBL" id="KAK8761452.1"/>
    </source>
</evidence>
<dbReference type="Proteomes" id="UP001321473">
    <property type="component" value="Unassembled WGS sequence"/>
</dbReference>
<evidence type="ECO:0000256" key="1">
    <source>
        <dbReference type="SAM" id="Phobius"/>
    </source>
</evidence>
<keyword evidence="3" id="KW-1185">Reference proteome</keyword>